<dbReference type="Gene3D" id="3.40.50.1820">
    <property type="entry name" value="alpha/beta hydrolase"/>
    <property type="match status" value="1"/>
</dbReference>
<dbReference type="PANTHER" id="PTHR47668">
    <property type="entry name" value="DIENELACTONE HYDROLASE FAMILY PROTEIN (AFU_ORTHOLOGUE AFUA_6G01940)"/>
    <property type="match status" value="1"/>
</dbReference>
<reference evidence="2" key="1">
    <citation type="journal article" date="2014" name="PLoS Genet.">
        <title>Signature Gene Expression Reveals Novel Clues to the Molecular Mechanisms of Dimorphic Transition in Penicillium marneffei.</title>
        <authorList>
            <person name="Yang E."/>
            <person name="Wang G."/>
            <person name="Cai J."/>
            <person name="Woo P.C."/>
            <person name="Lau S.K."/>
            <person name="Yuen K.-Y."/>
            <person name="Chow W.-N."/>
            <person name="Lin X."/>
        </authorList>
    </citation>
    <scope>NUCLEOTIDE SEQUENCE [LARGE SCALE GENOMIC DNA]</scope>
    <source>
        <strain evidence="2">PM1</strain>
    </source>
</reference>
<comment type="caution">
    <text evidence="2">The sequence shown here is derived from an EMBL/GenBank/DDBJ whole genome shotgun (WGS) entry which is preliminary data.</text>
</comment>
<dbReference type="EMBL" id="JPOX01000005">
    <property type="protein sequence ID" value="KFX51402.1"/>
    <property type="molecule type" value="Genomic_DNA"/>
</dbReference>
<feature type="domain" description="Dienelactone hydrolase" evidence="1">
    <location>
        <begin position="35"/>
        <end position="259"/>
    </location>
</feature>
<dbReference type="GO" id="GO:0016787">
    <property type="term" value="F:hydrolase activity"/>
    <property type="evidence" value="ECO:0007669"/>
    <property type="project" value="InterPro"/>
</dbReference>
<dbReference type="InterPro" id="IPR002925">
    <property type="entry name" value="Dienelactn_hydro"/>
</dbReference>
<accession>A0A093VFS3</accession>
<protein>
    <submittedName>
        <fullName evidence="2">Putative AIM2 family protein C30D10.14</fullName>
    </submittedName>
</protein>
<gene>
    <name evidence="2" type="ORF">GQ26_0052070</name>
</gene>
<dbReference type="eggNOG" id="KOG3043">
    <property type="taxonomic scope" value="Eukaryota"/>
</dbReference>
<proteinExistence type="predicted"/>
<dbReference type="InterPro" id="IPR029058">
    <property type="entry name" value="AB_hydrolase_fold"/>
</dbReference>
<evidence type="ECO:0000259" key="1">
    <source>
        <dbReference type="Pfam" id="PF01738"/>
    </source>
</evidence>
<dbReference type="AlphaFoldDB" id="A0A093VFS3"/>
<dbReference type="PANTHER" id="PTHR47668:SF1">
    <property type="entry name" value="DIENELACTONE HYDROLASE DOMAIN-CONTAINING PROTEIN-RELATED"/>
    <property type="match status" value="1"/>
</dbReference>
<name>A0A093VFS3_TALMA</name>
<sequence>MASKHSNACCETPVPVNVADYHAQGKYFDIHGERVYVAGDKTATRAIVWVFDIFGFSPQTLRGADTVAASLSSSSKGPAAVLVPDWFDGAVADKAWVPPVTDEQAAKLGNFIKTKAAPELVVPRVLKFAEELKQQQPVLPNVQTLGIFGFCWGGKLASIACQKSSNSVFAVAVQTSPSRADPEEAAYISVPMALLLSKDEDLKTMQKFYGNLPSSDKFMERFEGQIHGWMSGRGDLSDLMIKAEVERGYKLAVEFFEKYL</sequence>
<dbReference type="HOGENOM" id="CLU_054590_0_0_1"/>
<dbReference type="SUPFAM" id="SSF53474">
    <property type="entry name" value="alpha/beta-Hydrolases"/>
    <property type="match status" value="1"/>
</dbReference>
<organism evidence="2">
    <name type="scientific">Talaromyces marneffei PM1</name>
    <dbReference type="NCBI Taxonomy" id="1077442"/>
    <lineage>
        <taxon>Eukaryota</taxon>
        <taxon>Fungi</taxon>
        <taxon>Dikarya</taxon>
        <taxon>Ascomycota</taxon>
        <taxon>Pezizomycotina</taxon>
        <taxon>Eurotiomycetes</taxon>
        <taxon>Eurotiomycetidae</taxon>
        <taxon>Eurotiales</taxon>
        <taxon>Trichocomaceae</taxon>
        <taxon>Talaromyces</taxon>
        <taxon>Talaromyces sect. Talaromyces</taxon>
    </lineage>
</organism>
<dbReference type="Pfam" id="PF01738">
    <property type="entry name" value="DLH"/>
    <property type="match status" value="1"/>
</dbReference>
<evidence type="ECO:0000313" key="2">
    <source>
        <dbReference type="EMBL" id="KFX51402.1"/>
    </source>
</evidence>